<feature type="chain" id="PRO_5003779131" evidence="2">
    <location>
        <begin position="22"/>
        <end position="190"/>
    </location>
</feature>
<feature type="region of interest" description="Disordered" evidence="1">
    <location>
        <begin position="136"/>
        <end position="190"/>
    </location>
</feature>
<keyword evidence="2" id="KW-0732">Signal</keyword>
<feature type="compositionally biased region" description="Low complexity" evidence="1">
    <location>
        <begin position="160"/>
        <end position="175"/>
    </location>
</feature>
<feature type="compositionally biased region" description="Polar residues" evidence="1">
    <location>
        <begin position="176"/>
        <end position="190"/>
    </location>
</feature>
<dbReference type="RefSeq" id="XP_012178002.1">
    <property type="nucleotide sequence ID" value="XM_012322612.1"/>
</dbReference>
<evidence type="ECO:0000256" key="2">
    <source>
        <dbReference type="SAM" id="SignalP"/>
    </source>
</evidence>
<dbReference type="Proteomes" id="UP000006352">
    <property type="component" value="Unassembled WGS sequence"/>
</dbReference>
<dbReference type="InParanoid" id="J4H0J8"/>
<name>J4H0J8_9APHY</name>
<sequence length="190" mass="20440">MQLHIHPIIIIASFFCLAVFSAPISNVPSSVPVVSNWSFGQRNPYTELGFGTLIPREGRNIDATRSSRAESNSAQASGRYNLPHLRDLKSAPPHDDVKGIQTQSISFGRGQERPYTRRYESITVDADAFHNLKFGGGGTSGSIAEPSTVLNDSDWRGEAGDTSGSSAGSSTVTTEWEASSGQVASHNQMR</sequence>
<accession>J4H0J8</accession>
<evidence type="ECO:0000313" key="4">
    <source>
        <dbReference type="Proteomes" id="UP000006352"/>
    </source>
</evidence>
<reference evidence="3 4" key="1">
    <citation type="journal article" date="2012" name="Appl. Environ. Microbiol.">
        <title>Short-read sequencing for genomic analysis of the brown rot fungus Fibroporia radiculosa.</title>
        <authorList>
            <person name="Tang J.D."/>
            <person name="Perkins A.D."/>
            <person name="Sonstegard T.S."/>
            <person name="Schroeder S.G."/>
            <person name="Burgess S.C."/>
            <person name="Diehl S.V."/>
        </authorList>
    </citation>
    <scope>NUCLEOTIDE SEQUENCE [LARGE SCALE GENOMIC DNA]</scope>
    <source>
        <strain evidence="3 4">TFFH 294</strain>
    </source>
</reference>
<evidence type="ECO:0000313" key="3">
    <source>
        <dbReference type="EMBL" id="CCL98719.1"/>
    </source>
</evidence>
<dbReference type="HOGENOM" id="CLU_1428002_0_0_1"/>
<protein>
    <submittedName>
        <fullName evidence="3">Uncharacterized protein</fullName>
    </submittedName>
</protein>
<organism evidence="3 4">
    <name type="scientific">Fibroporia radiculosa</name>
    <dbReference type="NCBI Taxonomy" id="599839"/>
    <lineage>
        <taxon>Eukaryota</taxon>
        <taxon>Fungi</taxon>
        <taxon>Dikarya</taxon>
        <taxon>Basidiomycota</taxon>
        <taxon>Agaricomycotina</taxon>
        <taxon>Agaricomycetes</taxon>
        <taxon>Polyporales</taxon>
        <taxon>Fibroporiaceae</taxon>
        <taxon>Fibroporia</taxon>
    </lineage>
</organism>
<keyword evidence="4" id="KW-1185">Reference proteome</keyword>
<proteinExistence type="predicted"/>
<dbReference type="GeneID" id="24093630"/>
<evidence type="ECO:0000256" key="1">
    <source>
        <dbReference type="SAM" id="MobiDB-lite"/>
    </source>
</evidence>
<dbReference type="AlphaFoldDB" id="J4H0J8"/>
<gene>
    <name evidence="3" type="ORF">FIBRA_00724</name>
</gene>
<dbReference type="EMBL" id="HE796897">
    <property type="protein sequence ID" value="CCL98719.1"/>
    <property type="molecule type" value="Genomic_DNA"/>
</dbReference>
<feature type="signal peptide" evidence="2">
    <location>
        <begin position="1"/>
        <end position="21"/>
    </location>
</feature>